<dbReference type="RefSeq" id="WP_153735445.1">
    <property type="nucleotide sequence ID" value="NZ_WJNG01000002.1"/>
</dbReference>
<organism evidence="1 2">
    <name type="scientific">Aquibacillus halophilus</name>
    <dbReference type="NCBI Taxonomy" id="930132"/>
    <lineage>
        <taxon>Bacteria</taxon>
        <taxon>Bacillati</taxon>
        <taxon>Bacillota</taxon>
        <taxon>Bacilli</taxon>
        <taxon>Bacillales</taxon>
        <taxon>Bacillaceae</taxon>
        <taxon>Aquibacillus</taxon>
    </lineage>
</organism>
<dbReference type="OrthoDB" id="1908495at2"/>
<keyword evidence="2" id="KW-1185">Reference proteome</keyword>
<evidence type="ECO:0000313" key="2">
    <source>
        <dbReference type="Proteomes" id="UP000799092"/>
    </source>
</evidence>
<accession>A0A6A8D8A6</accession>
<dbReference type="AlphaFoldDB" id="A0A6A8D8A6"/>
<sequence length="87" mass="9995">MNVTKESLFVDEKELSYTHIKNGQSQVCFMLSGASYTYDKPLFYYTTMMMLEENYDVIHIHYSYQSQLLSLPVETLTEITSGCIAGC</sequence>
<dbReference type="Proteomes" id="UP000799092">
    <property type="component" value="Unassembled WGS sequence"/>
</dbReference>
<evidence type="ECO:0000313" key="1">
    <source>
        <dbReference type="EMBL" id="MRH41824.1"/>
    </source>
</evidence>
<gene>
    <name evidence="1" type="ORF">GH741_03950</name>
</gene>
<comment type="caution">
    <text evidence="1">The sequence shown here is derived from an EMBL/GenBank/DDBJ whole genome shotgun (WGS) entry which is preliminary data.</text>
</comment>
<protein>
    <recommendedName>
        <fullName evidence="3">Alpha/beta hydrolase</fullName>
    </recommendedName>
</protein>
<evidence type="ECO:0008006" key="3">
    <source>
        <dbReference type="Google" id="ProtNLM"/>
    </source>
</evidence>
<proteinExistence type="predicted"/>
<dbReference type="EMBL" id="WJNG01000002">
    <property type="protein sequence ID" value="MRH41824.1"/>
    <property type="molecule type" value="Genomic_DNA"/>
</dbReference>
<name>A0A6A8D8A6_9BACI</name>
<reference evidence="1" key="1">
    <citation type="submission" date="2019-11" db="EMBL/GenBank/DDBJ databases">
        <authorList>
            <person name="Li J."/>
        </authorList>
    </citation>
    <scope>NUCLEOTIDE SEQUENCE</scope>
    <source>
        <strain evidence="1">B6B</strain>
    </source>
</reference>